<keyword evidence="13" id="KW-0472">Membrane</keyword>
<sequence>MLWHCPGSQGTTKWILPSMLLAGLLGVSSYLVYSHVSLRLDIAAAVSLIQNSGNQSSCAAPNPVTVLNQTTVVINTLPVSTSPTYFQPRMSCTGTRFQPFMMMNSPRYGGTGDRGSIHLNREPFVSCSMNECRHFALGHTATQNGPYSAGTGADRSIQRMLFSTKLGEPFTIDNAIVHMSGWSGSACHDGVEWTYVTVFGTDPDALVKTKYGNNLVDSYRSFAGNILRTQESECVCLNGSCYVMITDGYAGGGGVSQARFLVMKQGKIIDVINTSGRSKFTEECTCAATGNTTIMCACRDNAYTDRRPIVAIDTIAKTANVGLMCSPTRMDTPRSADSAPSSCNVDDGTGGGGVKGGFAVVRRPNGNQFYYTRTGSASSRVGMEVRGPQTEDPMTGTSAIPLLDIIVSTSVNTGYSSSFEMKGIECDTPCFVVEHIRSNTWTTASSSIYCLSGDASMFQFDDGVNPTA</sequence>
<keyword evidence="19" id="KW-0002">3D-structure</keyword>
<dbReference type="Pfam" id="PF00064">
    <property type="entry name" value="Neur"/>
    <property type="match status" value="1"/>
</dbReference>
<evidence type="ECO:0000256" key="3">
    <source>
        <dbReference type="ARBA" id="ARBA00011881"/>
    </source>
</evidence>
<evidence type="ECO:0000256" key="1">
    <source>
        <dbReference type="ARBA" id="ARBA00001913"/>
    </source>
</evidence>
<keyword evidence="5" id="KW-0812">Transmembrane</keyword>
<evidence type="ECO:0000256" key="5">
    <source>
        <dbReference type="ARBA" id="ARBA00022692"/>
    </source>
</evidence>
<keyword evidence="11" id="KW-0735">Signal-anchor</keyword>
<evidence type="ECO:0000256" key="15">
    <source>
        <dbReference type="ARBA" id="ARBA00023180"/>
    </source>
</evidence>
<feature type="disulfide bond" evidence="19">
    <location>
        <begin position="325"/>
        <end position="343"/>
    </location>
</feature>
<evidence type="ECO:0000256" key="9">
    <source>
        <dbReference type="ARBA" id="ARBA00022844"/>
    </source>
</evidence>
<keyword evidence="12" id="KW-1133">Transmembrane helix</keyword>
<dbReference type="EC" id="3.2.1.18" evidence="17"/>
<comment type="PTM">
    <text evidence="17">N-glycosylated.</text>
</comment>
<organism evidence="18">
    <name type="scientific">Siamese algae-eater influenza-like virus</name>
    <dbReference type="NCBI Taxonomy" id="2777035"/>
    <lineage>
        <taxon>Viruses</taxon>
        <taxon>Riboviria</taxon>
        <taxon>Orthornavirae</taxon>
        <taxon>Negarnaviricota</taxon>
        <taxon>Polyploviricotina</taxon>
        <taxon>Insthoviricetes</taxon>
        <taxon>Articulavirales</taxon>
        <taxon>Orthomyxoviridae</taxon>
    </lineage>
</organism>
<comment type="subunit">
    <text evidence="3 17">Homotetramer.</text>
</comment>
<gene>
    <name evidence="17 18" type="primary">NA</name>
</gene>
<dbReference type="SUPFAM" id="SSF50939">
    <property type="entry name" value="Sialidases"/>
    <property type="match status" value="1"/>
</dbReference>
<evidence type="ECO:0000256" key="16">
    <source>
        <dbReference type="ARBA" id="ARBA00023295"/>
    </source>
</evidence>
<feature type="glycosylation site" description="N-linked (GlcNAc...) asparagine" evidence="19">
    <location>
        <position position="291"/>
    </location>
</feature>
<dbReference type="Gene3D" id="2.120.10.10">
    <property type="match status" value="1"/>
</dbReference>
<keyword evidence="15 17" id="KW-0325">Glycoprotein</keyword>
<keyword evidence="14" id="KW-1015">Disulfide bond</keyword>
<feature type="disulfide bond" evidence="19">
    <location>
        <begin position="127"/>
        <end position="132"/>
    </location>
</feature>
<dbReference type="EMDB" id="EMD-70148"/>
<feature type="disulfide bond" evidence="19">
    <location>
        <begin position="430"/>
        <end position="450"/>
    </location>
</feature>
<comment type="catalytic activity">
    <reaction evidence="17">
        <text>Hydrolysis of alpha-(2-&gt;3)-, alpha-(2-&gt;6)-, alpha-(2-&gt;8)- glycosidic linkages of terminal sialic acid residues in oligosaccharides, glycoproteins, glycolipids, colominic acid and synthetic substrates.</text>
        <dbReference type="EC" id="3.2.1.18"/>
    </reaction>
</comment>
<comment type="function">
    <text evidence="17">Catalyzes the removal of terminal sialic acid residues from viral and cellular glycoconjugates.</text>
</comment>
<protein>
    <recommendedName>
        <fullName evidence="17">Neuraminidase</fullName>
        <ecNumber evidence="17">3.2.1.18</ecNumber>
    </recommendedName>
</protein>
<dbReference type="GO" id="GO:0016020">
    <property type="term" value="C:membrane"/>
    <property type="evidence" value="ECO:0007669"/>
    <property type="project" value="InterPro"/>
</dbReference>
<dbReference type="GO" id="GO:0046872">
    <property type="term" value="F:metal ion binding"/>
    <property type="evidence" value="ECO:0007669"/>
    <property type="project" value="UniProtKB-KW"/>
</dbReference>
<keyword evidence="6 17" id="KW-0479">Metal-binding</keyword>
<evidence type="ECO:0000256" key="2">
    <source>
        <dbReference type="ARBA" id="ARBA00004597"/>
    </source>
</evidence>
<feature type="disulfide bond" evidence="19">
    <location>
        <begin position="92"/>
        <end position="426"/>
    </location>
</feature>
<reference evidence="18" key="1">
    <citation type="submission" date="2020-08" db="EMBL/GenBank/DDBJ databases">
        <authorList>
            <person name="Parry R.H."/>
            <person name="Wille M."/>
            <person name="Geoghegan J.L."/>
            <person name="Turnbull O.M.H."/>
            <person name="Holmes E.C."/>
        </authorList>
    </citation>
    <scope>NUCLEOTIDE SEQUENCE</scope>
    <source>
        <strain evidence="18">SAEILV/fish-T1K</strain>
    </source>
</reference>
<feature type="disulfide bond" evidence="19">
    <location>
        <begin position="236"/>
        <end position="241"/>
    </location>
</feature>
<comment type="subcellular location">
    <subcellularLocation>
        <location evidence="2">Host membrane</location>
        <topology evidence="2">Single-pass type II membrane protein</topology>
    </subcellularLocation>
    <subcellularLocation>
        <location evidence="17">Virion membrane</location>
    </subcellularLocation>
    <subcellularLocation>
        <location evidence="17">Host apical cell membrane</location>
        <topology evidence="17">Single-pass type II membrane protein</topology>
    </subcellularLocation>
</comment>
<evidence type="ECO:0000256" key="6">
    <source>
        <dbReference type="ARBA" id="ARBA00022723"/>
    </source>
</evidence>
<evidence type="ECO:0000256" key="10">
    <source>
        <dbReference type="ARBA" id="ARBA00022870"/>
    </source>
</evidence>
<keyword evidence="16 17" id="KW-0326">Glycosidase</keyword>
<accession>A0A866VZH7</accession>
<evidence type="ECO:0000256" key="11">
    <source>
        <dbReference type="ARBA" id="ARBA00022968"/>
    </source>
</evidence>
<name>A0A866VZH7_9ORTO</name>
<comment type="cofactor">
    <cofactor evidence="1 17">
        <name>Ca(2+)</name>
        <dbReference type="ChEBI" id="CHEBI:29108"/>
    </cofactor>
</comment>
<reference evidence="19" key="2">
    <citation type="journal article" date="2025" name="bioRxiv">
        <title>Characterization of the glycoproteins of novel fish influenza B-like viruses.</title>
        <authorList>
            <person name="Singh G."/>
            <person name="Huang J."/>
            <person name="Bhavsar D."/>
            <person name="Vasilev K."/>
            <person name="Ferguson J.A."/>
            <person name="Boons G.J."/>
            <person name="Simon V."/>
            <person name="de Vries R.P."/>
            <person name="Han J."/>
            <person name="Ward A."/>
            <person name="Krammer F."/>
        </authorList>
    </citation>
    <scope>STRUCTURE BY ELECTRON MICROSCOPY (2.75 ANGSTROMS)</scope>
    <scope>GLYCOSYLATION AT ASN-291</scope>
    <scope>DISULFIDE BONDS</scope>
</reference>
<evidence type="ECO:0000256" key="14">
    <source>
        <dbReference type="ARBA" id="ARBA00023157"/>
    </source>
</evidence>
<evidence type="ECO:0000256" key="4">
    <source>
        <dbReference type="ARBA" id="ARBA00022511"/>
    </source>
</evidence>
<dbReference type="PDB" id="9O5U">
    <property type="method" value="EM"/>
    <property type="resolution" value="2.75 A"/>
    <property type="chains" value="A/B/C/D=1-468"/>
</dbReference>
<evidence type="ECO:0000313" key="18">
    <source>
        <dbReference type="EMBL" id="QOE76805.1"/>
    </source>
</evidence>
<keyword evidence="8 17" id="KW-0106">Calcium</keyword>
<dbReference type="GO" id="GO:0020002">
    <property type="term" value="C:host cell plasma membrane"/>
    <property type="evidence" value="ECO:0007669"/>
    <property type="project" value="UniProtKB-SubCell"/>
</dbReference>
<keyword evidence="9 17" id="KW-0946">Virion</keyword>
<keyword evidence="4 17" id="KW-1032">Host cell membrane</keyword>
<proteinExistence type="evidence at protein level"/>
<reference evidence="18" key="3">
    <citation type="journal article" name="Viruses">
        <title>Divergent Influenza-Like Viruses of Amphibians and Fish Support an Ancient Evolutionary Association.</title>
        <authorList>
            <person name="Parry R."/>
            <person name="Wille M."/>
            <person name="Turnbull O.M.H."/>
            <person name="Geoghegan J.L."/>
            <person name="Holmes E.C."/>
        </authorList>
    </citation>
    <scope>NUCLEOTIDE SEQUENCE</scope>
    <source>
        <strain evidence="18">SAEILV/fish-T1K</strain>
    </source>
</reference>
<evidence type="ECO:0000256" key="13">
    <source>
        <dbReference type="ARBA" id="ARBA00023136"/>
    </source>
</evidence>
<comment type="similarity">
    <text evidence="17">Belongs to the glycosyl hydrolase 34 family.</text>
</comment>
<evidence type="ECO:0000256" key="8">
    <source>
        <dbReference type="ARBA" id="ARBA00022837"/>
    </source>
</evidence>
<dbReference type="InterPro" id="IPR036278">
    <property type="entry name" value="Sialidase_sf"/>
</dbReference>
<dbReference type="GO" id="GO:0055036">
    <property type="term" value="C:virion membrane"/>
    <property type="evidence" value="ECO:0007669"/>
    <property type="project" value="UniProtKB-SubCell"/>
</dbReference>
<feature type="disulfide bond" evidence="19">
    <location>
        <begin position="187"/>
        <end position="234"/>
    </location>
</feature>
<evidence type="ECO:0000256" key="17">
    <source>
        <dbReference type="RuleBase" id="RU361252"/>
    </source>
</evidence>
<feature type="disulfide bond" evidence="19">
    <location>
        <begin position="286"/>
        <end position="296"/>
    </location>
</feature>
<dbReference type="InterPro" id="IPR001860">
    <property type="entry name" value="Glyco_hydro_34"/>
</dbReference>
<dbReference type="EMBL" id="MT926383">
    <property type="protein sequence ID" value="QOE76805.1"/>
    <property type="molecule type" value="Viral_cRNA"/>
</dbReference>
<keyword evidence="7 17" id="KW-0378">Hydrolase</keyword>
<feature type="disulfide bond" evidence="19">
    <location>
        <begin position="284"/>
        <end position="298"/>
    </location>
</feature>
<dbReference type="GO" id="GO:0004308">
    <property type="term" value="F:exo-alpha-sialidase activity"/>
    <property type="evidence" value="ECO:0007669"/>
    <property type="project" value="UniProtKB-UniRule"/>
</dbReference>
<evidence type="ECO:0007829" key="19">
    <source>
        <dbReference type="PDB" id="9O5U"/>
    </source>
</evidence>
<evidence type="ECO:0000256" key="12">
    <source>
        <dbReference type="ARBA" id="ARBA00022989"/>
    </source>
</evidence>
<evidence type="ECO:0000256" key="7">
    <source>
        <dbReference type="ARBA" id="ARBA00022801"/>
    </source>
</evidence>
<dbReference type="GO" id="GO:0005975">
    <property type="term" value="P:carbohydrate metabolic process"/>
    <property type="evidence" value="ECO:0007669"/>
    <property type="project" value="UniProtKB-UniRule"/>
</dbReference>
<keyword evidence="10 17" id="KW-1043">Host membrane</keyword>